<evidence type="ECO:0008006" key="4">
    <source>
        <dbReference type="Google" id="ProtNLM"/>
    </source>
</evidence>
<sequence>MELKHRRLYLEWCQSTPIKLVVDREDAKEESEHFLIPSQFLRHRSRKFREFLDKPEEHADGPYLLYPVHDTSVHTMEDFFIWTFSPQPEIDQGASFDDVVQLGILAWKYQIPALNNQATDLIRTNLANGEWALRAPTVDDVYEASPPGSPLREVVRAALGRFRSSVEEQGAIREEWRQTMVKHSQLGVDYLEATLSEWKRQSYLAGVCRFHDHQGVDQQNGTLADGCPYAREECYPTWENEEEEKYQEPKLKEAKKAQDMGLPNGIPKDEKKEKHHEPGDALVPQINGRAGVFAEDAPPTDVVAAEYDTPTPPTGQAAIDERFYDSEEAERRQPIPEPVERGKRISKKTKHEPAYREDASARNGGSPSPAGASPIVEHPIYKAVPEEVQMDHSPSAEGTGTGPDESTATLMSDSAVEEVDGPSTVEAVSIPSNEKAIEPSAPQTAVEAKSLGSGKKNKKKKRNSVSQRN</sequence>
<dbReference type="Proteomes" id="UP001161757">
    <property type="component" value="Unassembled WGS sequence"/>
</dbReference>
<name>A0AAN6EYU4_EXODE</name>
<feature type="compositionally biased region" description="Basic and acidic residues" evidence="1">
    <location>
        <begin position="319"/>
        <end position="343"/>
    </location>
</feature>
<feature type="region of interest" description="Disordered" evidence="1">
    <location>
        <begin position="240"/>
        <end position="283"/>
    </location>
</feature>
<gene>
    <name evidence="2" type="ORF">HRR80_002875</name>
</gene>
<feature type="region of interest" description="Disordered" evidence="1">
    <location>
        <begin position="303"/>
        <end position="469"/>
    </location>
</feature>
<feature type="compositionally biased region" description="Basic and acidic residues" evidence="1">
    <location>
        <begin position="246"/>
        <end position="258"/>
    </location>
</feature>
<dbReference type="AlphaFoldDB" id="A0AAN6EYU4"/>
<evidence type="ECO:0000313" key="3">
    <source>
        <dbReference type="Proteomes" id="UP001161757"/>
    </source>
</evidence>
<evidence type="ECO:0000313" key="2">
    <source>
        <dbReference type="EMBL" id="KAJ8992831.1"/>
    </source>
</evidence>
<feature type="compositionally biased region" description="Basic and acidic residues" evidence="1">
    <location>
        <begin position="351"/>
        <end position="360"/>
    </location>
</feature>
<organism evidence="2 3">
    <name type="scientific">Exophiala dermatitidis</name>
    <name type="common">Black yeast-like fungus</name>
    <name type="synonym">Wangiella dermatitidis</name>
    <dbReference type="NCBI Taxonomy" id="5970"/>
    <lineage>
        <taxon>Eukaryota</taxon>
        <taxon>Fungi</taxon>
        <taxon>Dikarya</taxon>
        <taxon>Ascomycota</taxon>
        <taxon>Pezizomycotina</taxon>
        <taxon>Eurotiomycetes</taxon>
        <taxon>Chaetothyriomycetidae</taxon>
        <taxon>Chaetothyriales</taxon>
        <taxon>Herpotrichiellaceae</taxon>
        <taxon>Exophiala</taxon>
    </lineage>
</organism>
<accession>A0AAN6EYU4</accession>
<dbReference type="EMBL" id="JAJGCB010000004">
    <property type="protein sequence ID" value="KAJ8992831.1"/>
    <property type="molecule type" value="Genomic_DNA"/>
</dbReference>
<reference evidence="2" key="1">
    <citation type="submission" date="2023-01" db="EMBL/GenBank/DDBJ databases">
        <title>Exophiala dermititidis isolated from Cystic Fibrosis Patient.</title>
        <authorList>
            <person name="Kurbessoian T."/>
            <person name="Crocker A."/>
            <person name="Murante D."/>
            <person name="Hogan D.A."/>
            <person name="Stajich J.E."/>
        </authorList>
    </citation>
    <scope>NUCLEOTIDE SEQUENCE</scope>
    <source>
        <strain evidence="2">Ex8</strain>
    </source>
</reference>
<protein>
    <recommendedName>
        <fullName evidence="4">BTB domain-containing protein</fullName>
    </recommendedName>
</protein>
<proteinExistence type="predicted"/>
<feature type="compositionally biased region" description="Basic and acidic residues" evidence="1">
    <location>
        <begin position="267"/>
        <end position="279"/>
    </location>
</feature>
<comment type="caution">
    <text evidence="2">The sequence shown here is derived from an EMBL/GenBank/DDBJ whole genome shotgun (WGS) entry which is preliminary data.</text>
</comment>
<evidence type="ECO:0000256" key="1">
    <source>
        <dbReference type="SAM" id="MobiDB-lite"/>
    </source>
</evidence>